<dbReference type="EMBL" id="JABAHZ010000009">
    <property type="protein sequence ID" value="NLR82262.1"/>
    <property type="molecule type" value="Genomic_DNA"/>
</dbReference>
<protein>
    <recommendedName>
        <fullName evidence="5">Peptidoglycan binding domain-containing protein</fullName>
    </recommendedName>
</protein>
<dbReference type="Gene3D" id="1.10.101.10">
    <property type="entry name" value="PGBD-like superfamily/PGBD"/>
    <property type="match status" value="1"/>
</dbReference>
<sequence length="351" mass="37574">MAKAKKKAAGKKIAKPQAPRGARPTGSGAGKIVITTLAVGAVGILGYLGWRYIKARQAKKNGNLDEALLKAQPGGYQQPDSALPTVNTNMETLPSLPGGFPIPDSTIKPPPVFTPKGSRTRTATGSDFPLKRGSKGDNVRSLQEALIRKYGSKILPRYGADGSFGAEMATALKKLKMPATISETFFNVLTQGSSSGASGGTDLSALPAKLYSAVLRRDFSTVLSLLANINSSTDYSTVSDGFKQYRINGVRQTLVNGLLNVFSSESQKQQLRLAFAKMGLTYDGSRWSISGLDGIPIITVVPAKIWITPTTAVHVPARMVLGQEVARKLQYVMFSNGGRHFLVHQNCIRHL</sequence>
<feature type="compositionally biased region" description="Basic residues" evidence="1">
    <location>
        <begin position="1"/>
        <end position="14"/>
    </location>
</feature>
<evidence type="ECO:0000256" key="1">
    <source>
        <dbReference type="SAM" id="MobiDB-lite"/>
    </source>
</evidence>
<feature type="region of interest" description="Disordered" evidence="1">
    <location>
        <begin position="1"/>
        <end position="27"/>
    </location>
</feature>
<keyword evidence="2" id="KW-0812">Transmembrane</keyword>
<dbReference type="RefSeq" id="WP_168742190.1">
    <property type="nucleotide sequence ID" value="NZ_JABAHZ010000009.1"/>
</dbReference>
<accession>A0A847SXH5</accession>
<evidence type="ECO:0008006" key="5">
    <source>
        <dbReference type="Google" id="ProtNLM"/>
    </source>
</evidence>
<evidence type="ECO:0000313" key="4">
    <source>
        <dbReference type="Proteomes" id="UP000552864"/>
    </source>
</evidence>
<reference evidence="3 4" key="1">
    <citation type="submission" date="2020-04" db="EMBL/GenBank/DDBJ databases">
        <authorList>
            <person name="Yin C."/>
        </authorList>
    </citation>
    <scope>NUCLEOTIDE SEQUENCE [LARGE SCALE GENOMIC DNA]</scope>
    <source>
        <strain evidence="3 4">Ak56</strain>
    </source>
</reference>
<feature type="region of interest" description="Disordered" evidence="1">
    <location>
        <begin position="111"/>
        <end position="136"/>
    </location>
</feature>
<feature type="transmembrane region" description="Helical" evidence="2">
    <location>
        <begin position="32"/>
        <end position="50"/>
    </location>
</feature>
<dbReference type="Proteomes" id="UP000552864">
    <property type="component" value="Unassembled WGS sequence"/>
</dbReference>
<organism evidence="3 4">
    <name type="scientific">Chitinophaga eiseniae</name>
    <dbReference type="NCBI Taxonomy" id="634771"/>
    <lineage>
        <taxon>Bacteria</taxon>
        <taxon>Pseudomonadati</taxon>
        <taxon>Bacteroidota</taxon>
        <taxon>Chitinophagia</taxon>
        <taxon>Chitinophagales</taxon>
        <taxon>Chitinophagaceae</taxon>
        <taxon>Chitinophaga</taxon>
    </lineage>
</organism>
<keyword evidence="4" id="KW-1185">Reference proteome</keyword>
<name>A0A847SXH5_9BACT</name>
<dbReference type="AlphaFoldDB" id="A0A847SXH5"/>
<proteinExistence type="predicted"/>
<gene>
    <name evidence="3" type="ORF">HGH91_26840</name>
</gene>
<dbReference type="InterPro" id="IPR036366">
    <property type="entry name" value="PGBDSf"/>
</dbReference>
<keyword evidence="2" id="KW-0472">Membrane</keyword>
<evidence type="ECO:0000256" key="2">
    <source>
        <dbReference type="SAM" id="Phobius"/>
    </source>
</evidence>
<keyword evidence="2" id="KW-1133">Transmembrane helix</keyword>
<evidence type="ECO:0000313" key="3">
    <source>
        <dbReference type="EMBL" id="NLR82262.1"/>
    </source>
</evidence>
<comment type="caution">
    <text evidence="3">The sequence shown here is derived from an EMBL/GenBank/DDBJ whole genome shotgun (WGS) entry which is preliminary data.</text>
</comment>